<keyword evidence="2" id="KW-1185">Reference proteome</keyword>
<dbReference type="RefSeq" id="WP_322473421.1">
    <property type="nucleotide sequence ID" value="NZ_JBHRZG010000004.1"/>
</dbReference>
<name>A0ABV7Z3T0_9DEIO</name>
<proteinExistence type="predicted"/>
<organism evidence="1 2">
    <name type="scientific">Deinococcus rufus</name>
    <dbReference type="NCBI Taxonomy" id="2136097"/>
    <lineage>
        <taxon>Bacteria</taxon>
        <taxon>Thermotogati</taxon>
        <taxon>Deinococcota</taxon>
        <taxon>Deinococci</taxon>
        <taxon>Deinococcales</taxon>
        <taxon>Deinococcaceae</taxon>
        <taxon>Deinococcus</taxon>
    </lineage>
</organism>
<dbReference type="Proteomes" id="UP001595803">
    <property type="component" value="Unassembled WGS sequence"/>
</dbReference>
<evidence type="ECO:0000313" key="1">
    <source>
        <dbReference type="EMBL" id="MFC3832107.1"/>
    </source>
</evidence>
<protein>
    <submittedName>
        <fullName evidence="1">Uncharacterized protein</fullName>
    </submittedName>
</protein>
<gene>
    <name evidence="1" type="ORF">ACFOSB_04500</name>
</gene>
<accession>A0ABV7Z3T0</accession>
<dbReference type="EMBL" id="JBHRZG010000004">
    <property type="protein sequence ID" value="MFC3832107.1"/>
    <property type="molecule type" value="Genomic_DNA"/>
</dbReference>
<reference evidence="2" key="1">
    <citation type="journal article" date="2019" name="Int. J. Syst. Evol. Microbiol.">
        <title>The Global Catalogue of Microorganisms (GCM) 10K type strain sequencing project: providing services to taxonomists for standard genome sequencing and annotation.</title>
        <authorList>
            <consortium name="The Broad Institute Genomics Platform"/>
            <consortium name="The Broad Institute Genome Sequencing Center for Infectious Disease"/>
            <person name="Wu L."/>
            <person name="Ma J."/>
        </authorList>
    </citation>
    <scope>NUCLEOTIDE SEQUENCE [LARGE SCALE GENOMIC DNA]</scope>
    <source>
        <strain evidence="2">CCTCC AB 2017081</strain>
    </source>
</reference>
<sequence length="147" mass="17033">MPPALHELLLSLDDPKAWEAPLDFDRDAGLRRVKVLSDSVRETLKLHFTLDEQVQDASFFADLWTERPGQRAVGLRFSSFGMMVLGFTDNVRALTSQSFPPELLTLLREHNYVALHPEQVDHPYDGINSHLRGWADTTWFQRYFDYL</sequence>
<comment type="caution">
    <text evidence="1">The sequence shown here is derived from an EMBL/GenBank/DDBJ whole genome shotgun (WGS) entry which is preliminary data.</text>
</comment>
<evidence type="ECO:0000313" key="2">
    <source>
        <dbReference type="Proteomes" id="UP001595803"/>
    </source>
</evidence>